<dbReference type="Gene3D" id="1.10.260.40">
    <property type="entry name" value="lambda repressor-like DNA-binding domains"/>
    <property type="match status" value="2"/>
</dbReference>
<proteinExistence type="predicted"/>
<evidence type="ECO:0000313" key="3">
    <source>
        <dbReference type="Proteomes" id="UP000265643"/>
    </source>
</evidence>
<dbReference type="GO" id="GO:0003677">
    <property type="term" value="F:DNA binding"/>
    <property type="evidence" value="ECO:0007669"/>
    <property type="project" value="InterPro"/>
</dbReference>
<evidence type="ECO:0000259" key="1">
    <source>
        <dbReference type="PROSITE" id="PS50943"/>
    </source>
</evidence>
<dbReference type="InterPro" id="IPR001387">
    <property type="entry name" value="Cro/C1-type_HTH"/>
</dbReference>
<comment type="caution">
    <text evidence="2">The sequence shown here is derived from an EMBL/GenBank/DDBJ whole genome shotgun (WGS) entry which is preliminary data.</text>
</comment>
<dbReference type="SUPFAM" id="SSF47413">
    <property type="entry name" value="lambda repressor-like DNA-binding domains"/>
    <property type="match status" value="2"/>
</dbReference>
<gene>
    <name evidence="2" type="ORF">KGMB01110_24520</name>
</gene>
<organism evidence="2 3">
    <name type="scientific">Mediterraneibacter butyricigenes</name>
    <dbReference type="NCBI Taxonomy" id="2316025"/>
    <lineage>
        <taxon>Bacteria</taxon>
        <taxon>Bacillati</taxon>
        <taxon>Bacillota</taxon>
        <taxon>Clostridia</taxon>
        <taxon>Lachnospirales</taxon>
        <taxon>Lachnospiraceae</taxon>
        <taxon>Mediterraneibacter</taxon>
    </lineage>
</organism>
<sequence length="198" mass="21982">MFYDNLKAVCKEKGTTPTAVLKELKLSTSATGRWKAGSSPSIDIVCQIAEHLNVSLDYLVNGFGSGDAPEAPNINPDFDGVMFYNSLKRVCKIKGTGLTAVLRKLDLDEDYIPEWKSGISPRLDVVCKIASYLDVSIDYLVVGYAREEIHDSTLMVSGLDPEWAEIISAIPEENQEMCKDFLRTHMAIPEKYADRKKG</sequence>
<accession>A0A391P6S8</accession>
<evidence type="ECO:0000313" key="2">
    <source>
        <dbReference type="EMBL" id="GCA68016.1"/>
    </source>
</evidence>
<name>A0A391P6S8_9FIRM</name>
<protein>
    <recommendedName>
        <fullName evidence="1">HTH cro/C1-type domain-containing protein</fullName>
    </recommendedName>
</protein>
<dbReference type="SMART" id="SM00530">
    <property type="entry name" value="HTH_XRE"/>
    <property type="match status" value="2"/>
</dbReference>
<reference evidence="3" key="1">
    <citation type="submission" date="2018-09" db="EMBL/GenBank/DDBJ databases">
        <title>Draft Genome Sequence of Mediterraneibacter sp. KCTC 15684.</title>
        <authorList>
            <person name="Kim J.S."/>
            <person name="Han K.I."/>
            <person name="Suh M.K."/>
            <person name="Lee K.C."/>
            <person name="Eom M.K."/>
            <person name="Lee J.H."/>
            <person name="Park S.H."/>
            <person name="Kang S.W."/>
            <person name="Park J.E."/>
            <person name="Oh B.S."/>
            <person name="Yu S.Y."/>
            <person name="Choi S.H."/>
            <person name="Lee D.H."/>
            <person name="Yoon H."/>
            <person name="Kim B."/>
            <person name="Yang S.J."/>
            <person name="Lee J.S."/>
        </authorList>
    </citation>
    <scope>NUCLEOTIDE SEQUENCE [LARGE SCALE GENOMIC DNA]</scope>
    <source>
        <strain evidence="3">KCTC 15684</strain>
    </source>
</reference>
<feature type="domain" description="HTH cro/C1-type" evidence="1">
    <location>
        <begin position="38"/>
        <end position="59"/>
    </location>
</feature>
<dbReference type="Pfam" id="PF01381">
    <property type="entry name" value="HTH_3"/>
    <property type="match status" value="1"/>
</dbReference>
<dbReference type="PROSITE" id="PS50943">
    <property type="entry name" value="HTH_CROC1"/>
    <property type="match status" value="2"/>
</dbReference>
<feature type="domain" description="HTH cro/C1-type" evidence="1">
    <location>
        <begin position="120"/>
        <end position="140"/>
    </location>
</feature>
<dbReference type="EMBL" id="BHGK01000001">
    <property type="protein sequence ID" value="GCA68016.1"/>
    <property type="molecule type" value="Genomic_DNA"/>
</dbReference>
<dbReference type="CDD" id="cd00093">
    <property type="entry name" value="HTH_XRE"/>
    <property type="match status" value="2"/>
</dbReference>
<dbReference type="Proteomes" id="UP000265643">
    <property type="component" value="Unassembled WGS sequence"/>
</dbReference>
<dbReference type="AlphaFoldDB" id="A0A391P6S8"/>
<dbReference type="RefSeq" id="WP_119298627.1">
    <property type="nucleotide sequence ID" value="NZ_BHGK01000001.1"/>
</dbReference>
<keyword evidence="3" id="KW-1185">Reference proteome</keyword>
<dbReference type="InterPro" id="IPR010982">
    <property type="entry name" value="Lambda_DNA-bd_dom_sf"/>
</dbReference>